<dbReference type="EMBL" id="CP045119">
    <property type="protein sequence ID" value="QIN81571.1"/>
    <property type="molecule type" value="Genomic_DNA"/>
</dbReference>
<accession>A0A6G8Q516</accession>
<evidence type="ECO:0000313" key="3">
    <source>
        <dbReference type="Proteomes" id="UP000501452"/>
    </source>
</evidence>
<dbReference type="PANTHER" id="PTHR47572">
    <property type="entry name" value="LIPOPROTEIN-RELATED"/>
    <property type="match status" value="1"/>
</dbReference>
<sequence>MSFASEKPTLPTNIEKLAEGVGFAEGPVITEDGEIFVTSIDQGRVYRITGSGAEVLADLGGGANGAALAEDGTLYVAQNGGRWSPEGPWWGPDSIGGVQAVRPDGTFEWVNRDPIAPNDLCFGPDGYLYVTDPTRAPRAADGRIWRVDPASGEAELLVSVPWFPNGIGFGPDDALYLASTWDSRIIRFSLDEGKPVDPQTVVQMEYGHPDGFAFDVEGNLLIGAISDDDDTPGDIQIWDPSGTLVDVLEPGPGSKYTNVALTPDRKLIIAASSLGQVLSIEDWPTAGLPLHPFRS</sequence>
<dbReference type="Pfam" id="PF08450">
    <property type="entry name" value="SGL"/>
    <property type="match status" value="1"/>
</dbReference>
<dbReference type="Gene3D" id="2.120.10.30">
    <property type="entry name" value="TolB, C-terminal domain"/>
    <property type="match status" value="1"/>
</dbReference>
<protein>
    <submittedName>
        <fullName evidence="2">SMP-30/gluconolactonase/LRE family protein</fullName>
    </submittedName>
</protein>
<dbReference type="InterPro" id="IPR051262">
    <property type="entry name" value="SMP-30/CGR1_Lactonase"/>
</dbReference>
<dbReference type="Proteomes" id="UP000501452">
    <property type="component" value="Chromosome"/>
</dbReference>
<reference evidence="2 3" key="1">
    <citation type="submission" date="2019-10" db="EMBL/GenBank/DDBJ databases">
        <title>Rubrobacter sp nov SCSIO 52090 isolated from a deep-sea sediment in the South China Sea.</title>
        <authorList>
            <person name="Chen R.W."/>
        </authorList>
    </citation>
    <scope>NUCLEOTIDE SEQUENCE [LARGE SCALE GENOMIC DNA]</scope>
    <source>
        <strain evidence="2 3">SCSIO 52909</strain>
    </source>
</reference>
<dbReference type="PANTHER" id="PTHR47572:SF5">
    <property type="entry name" value="BLR2277 PROTEIN"/>
    <property type="match status" value="1"/>
</dbReference>
<proteinExistence type="predicted"/>
<evidence type="ECO:0000259" key="1">
    <source>
        <dbReference type="Pfam" id="PF08450"/>
    </source>
</evidence>
<dbReference type="SUPFAM" id="SSF63829">
    <property type="entry name" value="Calcium-dependent phosphotriesterase"/>
    <property type="match status" value="1"/>
</dbReference>
<gene>
    <name evidence="2" type="ORF">GBA63_02210</name>
</gene>
<feature type="domain" description="SMP-30/Gluconolactonase/LRE-like region" evidence="1">
    <location>
        <begin position="23"/>
        <end position="269"/>
    </location>
</feature>
<dbReference type="KEGG" id="rub:GBA63_02210"/>
<evidence type="ECO:0000313" key="2">
    <source>
        <dbReference type="EMBL" id="QIN81571.1"/>
    </source>
</evidence>
<dbReference type="InterPro" id="IPR013658">
    <property type="entry name" value="SGL"/>
</dbReference>
<dbReference type="InterPro" id="IPR011042">
    <property type="entry name" value="6-blade_b-propeller_TolB-like"/>
</dbReference>
<name>A0A6G8Q516_9ACTN</name>
<organism evidence="2 3">
    <name type="scientific">Rubrobacter tropicus</name>
    <dbReference type="NCBI Taxonomy" id="2653851"/>
    <lineage>
        <taxon>Bacteria</taxon>
        <taxon>Bacillati</taxon>
        <taxon>Actinomycetota</taxon>
        <taxon>Rubrobacteria</taxon>
        <taxon>Rubrobacterales</taxon>
        <taxon>Rubrobacteraceae</taxon>
        <taxon>Rubrobacter</taxon>
    </lineage>
</organism>
<keyword evidence="3" id="KW-1185">Reference proteome</keyword>
<dbReference type="RefSeq" id="WP_166173077.1">
    <property type="nucleotide sequence ID" value="NZ_CP045119.1"/>
</dbReference>
<dbReference type="AlphaFoldDB" id="A0A6G8Q516"/>